<gene>
    <name evidence="2" type="ORF">MNBD_GAMMA12-1405</name>
</gene>
<dbReference type="EMBL" id="UOFL01000111">
    <property type="protein sequence ID" value="VAW76677.1"/>
    <property type="molecule type" value="Genomic_DNA"/>
</dbReference>
<feature type="transmembrane region" description="Helical" evidence="1">
    <location>
        <begin position="116"/>
        <end position="139"/>
    </location>
</feature>
<keyword evidence="1" id="KW-1133">Transmembrane helix</keyword>
<evidence type="ECO:0000313" key="2">
    <source>
        <dbReference type="EMBL" id="VAW76677.1"/>
    </source>
</evidence>
<sequence>MTLGIAAIENNEVFLMADTLLSYSEKSGKKPYHGLKIFFLDKNTAIAYAGTAREVAHGRLHGIYKQGYRGDLKILVDQILNSFDEEVDFLLAQSGRNPAIAEISGGGCLSEKIMEFIGSVVLLLLVLWLMLIIAMCIVYRKA</sequence>
<accession>A0A3B0YM91</accession>
<evidence type="ECO:0000256" key="1">
    <source>
        <dbReference type="SAM" id="Phobius"/>
    </source>
</evidence>
<reference evidence="2" key="1">
    <citation type="submission" date="2018-06" db="EMBL/GenBank/DDBJ databases">
        <authorList>
            <person name="Zhirakovskaya E."/>
        </authorList>
    </citation>
    <scope>NUCLEOTIDE SEQUENCE</scope>
</reference>
<keyword evidence="1" id="KW-0812">Transmembrane</keyword>
<organism evidence="2">
    <name type="scientific">hydrothermal vent metagenome</name>
    <dbReference type="NCBI Taxonomy" id="652676"/>
    <lineage>
        <taxon>unclassified sequences</taxon>
        <taxon>metagenomes</taxon>
        <taxon>ecological metagenomes</taxon>
    </lineage>
</organism>
<name>A0A3B0YM91_9ZZZZ</name>
<proteinExistence type="predicted"/>
<keyword evidence="1" id="KW-0472">Membrane</keyword>
<protein>
    <submittedName>
        <fullName evidence="2">Uncharacterized protein</fullName>
    </submittedName>
</protein>
<dbReference type="AlphaFoldDB" id="A0A3B0YM91"/>